<dbReference type="AlphaFoldDB" id="A0A9D2KI73"/>
<keyword evidence="1" id="KW-0812">Transmembrane</keyword>
<protein>
    <submittedName>
        <fullName evidence="2">ABC transporter permease subunit</fullName>
    </submittedName>
</protein>
<evidence type="ECO:0000256" key="1">
    <source>
        <dbReference type="SAM" id="Phobius"/>
    </source>
</evidence>
<keyword evidence="1" id="KW-1133">Transmembrane helix</keyword>
<evidence type="ECO:0000313" key="3">
    <source>
        <dbReference type="Proteomes" id="UP000824220"/>
    </source>
</evidence>
<feature type="transmembrane region" description="Helical" evidence="1">
    <location>
        <begin position="177"/>
        <end position="197"/>
    </location>
</feature>
<dbReference type="EMBL" id="DXAM01000093">
    <property type="protein sequence ID" value="HJA04562.1"/>
    <property type="molecule type" value="Genomic_DNA"/>
</dbReference>
<dbReference type="GO" id="GO:0140359">
    <property type="term" value="F:ABC-type transporter activity"/>
    <property type="evidence" value="ECO:0007669"/>
    <property type="project" value="InterPro"/>
</dbReference>
<feature type="transmembrane region" description="Helical" evidence="1">
    <location>
        <begin position="366"/>
        <end position="387"/>
    </location>
</feature>
<feature type="transmembrane region" description="Helical" evidence="1">
    <location>
        <begin position="479"/>
        <end position="497"/>
    </location>
</feature>
<name>A0A9D2KI73_9MICO</name>
<comment type="caution">
    <text evidence="2">The sequence shown here is derived from an EMBL/GenBank/DDBJ whole genome shotgun (WGS) entry which is preliminary data.</text>
</comment>
<feature type="transmembrane region" description="Helical" evidence="1">
    <location>
        <begin position="452"/>
        <end position="472"/>
    </location>
</feature>
<accession>A0A9D2KI73</accession>
<feature type="transmembrane region" description="Helical" evidence="1">
    <location>
        <begin position="312"/>
        <end position="334"/>
    </location>
</feature>
<reference evidence="2" key="2">
    <citation type="submission" date="2021-04" db="EMBL/GenBank/DDBJ databases">
        <authorList>
            <person name="Gilroy R."/>
        </authorList>
    </citation>
    <scope>NUCLEOTIDE SEQUENCE</scope>
    <source>
        <strain evidence="2">ChiHjej8B7-3636</strain>
    </source>
</reference>
<dbReference type="Proteomes" id="UP000824220">
    <property type="component" value="Unassembled WGS sequence"/>
</dbReference>
<reference evidence="2" key="1">
    <citation type="journal article" date="2021" name="PeerJ">
        <title>Extensive microbial diversity within the chicken gut microbiome revealed by metagenomics and culture.</title>
        <authorList>
            <person name="Gilroy R."/>
            <person name="Ravi A."/>
            <person name="Getino M."/>
            <person name="Pursley I."/>
            <person name="Horton D.L."/>
            <person name="Alikhan N.F."/>
            <person name="Baker D."/>
            <person name="Gharbi K."/>
            <person name="Hall N."/>
            <person name="Watson M."/>
            <person name="Adriaenssens E.M."/>
            <person name="Foster-Nyarko E."/>
            <person name="Jarju S."/>
            <person name="Secka A."/>
            <person name="Antonio M."/>
            <person name="Oren A."/>
            <person name="Chaudhuri R.R."/>
            <person name="La Ragione R."/>
            <person name="Hildebrand F."/>
            <person name="Pallen M.J."/>
        </authorList>
    </citation>
    <scope>NUCLEOTIDE SEQUENCE</scope>
    <source>
        <strain evidence="2">ChiHjej8B7-3636</strain>
    </source>
</reference>
<evidence type="ECO:0000313" key="2">
    <source>
        <dbReference type="EMBL" id="HJA04562.1"/>
    </source>
</evidence>
<organism evidence="2 3">
    <name type="scientific">Candidatus Microbacterium stercoravium</name>
    <dbReference type="NCBI Taxonomy" id="2838697"/>
    <lineage>
        <taxon>Bacteria</taxon>
        <taxon>Bacillati</taxon>
        <taxon>Actinomycetota</taxon>
        <taxon>Actinomycetes</taxon>
        <taxon>Micrococcales</taxon>
        <taxon>Microbacteriaceae</taxon>
        <taxon>Microbacterium</taxon>
    </lineage>
</organism>
<feature type="transmembrane region" description="Helical" evidence="1">
    <location>
        <begin position="408"/>
        <end position="432"/>
    </location>
</feature>
<gene>
    <name evidence="2" type="ORF">H9800_06825</name>
</gene>
<dbReference type="GO" id="GO:0005886">
    <property type="term" value="C:plasma membrane"/>
    <property type="evidence" value="ECO:0007669"/>
    <property type="project" value="UniProtKB-SubCell"/>
</dbReference>
<sequence length="551" mass="56086">MTMPTANALVPSGPFVRRGALTGTGALIRHILRRDRVRLTIWILMVPAFASSVGYAYQHMYDDASLAAQAAVMRTPTGIVLAGPGYGLDDYTPAAATANELTLWLVMALALLGILHVVRHTRAEEETGRLELVTAQPVGRHAPATAAIATLTVALLLVGLLGTAALSALDGFPAADAAAMMTGSAAAGLAFGAVALVTAQVTTSARAATGLALVVLVAAFVVRAAGDVAELHGSALSWFSPVAWAQQTRAFVDVRWWPVALPVALVVALIAASAALAARRDLGAGLLAARSGPAHGRIGSPAALAWRQQRGALGWTALGFAVMLFATGTMMTSISDTMTDIVSDNPAFAAMFGEDPAGFESAFLDVILMFTATGVAAYAIAAVARVSSEESSGRLELLLALPVSRARWFGAQVLAAGAGAVLVLAIAVAALWAGCAAVGMTDPGGADFGRAIAFHAAAVLVFCSVGAALVAALPRALGIAWALLAVAFLFDMFGPLFDLPDATLAASPFRAASGALSADADPVPVTICAAVAAVLFAAASIAFRRRDLRAG</sequence>
<feature type="transmembrane region" description="Helical" evidence="1">
    <location>
        <begin position="101"/>
        <end position="121"/>
    </location>
</feature>
<proteinExistence type="predicted"/>
<feature type="transmembrane region" description="Helical" evidence="1">
    <location>
        <begin position="523"/>
        <end position="543"/>
    </location>
</feature>
<feature type="transmembrane region" description="Helical" evidence="1">
    <location>
        <begin position="256"/>
        <end position="278"/>
    </location>
</feature>
<feature type="transmembrane region" description="Helical" evidence="1">
    <location>
        <begin position="142"/>
        <end position="165"/>
    </location>
</feature>
<feature type="transmembrane region" description="Helical" evidence="1">
    <location>
        <begin position="39"/>
        <end position="57"/>
    </location>
</feature>
<feature type="transmembrane region" description="Helical" evidence="1">
    <location>
        <begin position="209"/>
        <end position="226"/>
    </location>
</feature>
<keyword evidence="1" id="KW-0472">Membrane</keyword>